<evidence type="ECO:0000259" key="3">
    <source>
        <dbReference type="Pfam" id="PF01494"/>
    </source>
</evidence>
<organism evidence="4 5">
    <name type="scientific">Actinokineospora globicatena</name>
    <dbReference type="NCBI Taxonomy" id="103729"/>
    <lineage>
        <taxon>Bacteria</taxon>
        <taxon>Bacillati</taxon>
        <taxon>Actinomycetota</taxon>
        <taxon>Actinomycetes</taxon>
        <taxon>Pseudonocardiales</taxon>
        <taxon>Pseudonocardiaceae</taxon>
        <taxon>Actinokineospora</taxon>
    </lineage>
</organism>
<name>A0A9W6V4S6_9PSEU</name>
<comment type="caution">
    <text evidence="4">The sequence shown here is derived from an EMBL/GenBank/DDBJ whole genome shotgun (WGS) entry which is preliminary data.</text>
</comment>
<keyword evidence="5" id="KW-1185">Reference proteome</keyword>
<dbReference type="InterPro" id="IPR002938">
    <property type="entry name" value="FAD-bd"/>
</dbReference>
<dbReference type="InterPro" id="IPR050631">
    <property type="entry name" value="PheA/TfdB_FAD_monoxygenase"/>
</dbReference>
<dbReference type="GO" id="GO:0016491">
    <property type="term" value="F:oxidoreductase activity"/>
    <property type="evidence" value="ECO:0007669"/>
    <property type="project" value="UniProtKB-KW"/>
</dbReference>
<dbReference type="InterPro" id="IPR036188">
    <property type="entry name" value="FAD/NAD-bd_sf"/>
</dbReference>
<dbReference type="PRINTS" id="PR00420">
    <property type="entry name" value="RNGMNOXGNASE"/>
</dbReference>
<keyword evidence="1" id="KW-0560">Oxidoreductase</keyword>
<keyword evidence="2" id="KW-0520">NAD</keyword>
<evidence type="ECO:0000313" key="4">
    <source>
        <dbReference type="EMBL" id="GLW89540.1"/>
    </source>
</evidence>
<evidence type="ECO:0000256" key="2">
    <source>
        <dbReference type="ARBA" id="ARBA00023027"/>
    </source>
</evidence>
<accession>A0A9W6V4S6</accession>
<protein>
    <recommendedName>
        <fullName evidence="3">FAD-binding domain-containing protein</fullName>
    </recommendedName>
</protein>
<proteinExistence type="predicted"/>
<evidence type="ECO:0000256" key="1">
    <source>
        <dbReference type="ARBA" id="ARBA00023002"/>
    </source>
</evidence>
<dbReference type="PANTHER" id="PTHR43476">
    <property type="entry name" value="3-(3-HYDROXY-PHENYL)PROPIONATE/3-HYDROXYCINNAMIC ACID HYDROXYLASE"/>
    <property type="match status" value="1"/>
</dbReference>
<dbReference type="GO" id="GO:0071949">
    <property type="term" value="F:FAD binding"/>
    <property type="evidence" value="ECO:0007669"/>
    <property type="project" value="InterPro"/>
</dbReference>
<dbReference type="Gene3D" id="3.30.9.20">
    <property type="match status" value="1"/>
</dbReference>
<dbReference type="SUPFAM" id="SSF51905">
    <property type="entry name" value="FAD/NAD(P)-binding domain"/>
    <property type="match status" value="1"/>
</dbReference>
<sequence length="357" mass="38178">MRAAVVGGGPAGLMTALLLIRRGVAREVVVWERDREENAGFGVILPPEADALLRRAAPHLADEFAEHVVRWETTTVERDGDSWTTSATPDLAAIARATLNRLLWQECVAAGVIVRERVAPRLHALATSYDLVVCADGAGSLADQAGFDVSLNQVGPRYAWLGLDHAVDGLTFLTRPVAGGVFMAHAYPFASSASTFLLEGPRAIDPEDIRALFGLRVSTGTGDDTYQWRTFRERVVRPWSLGNIVLVGDAAHTTHYSIGHGTYLAFADAEALVDALAGANTVGANTVGASTAGGNTLAAALRDYEDTRRPAVESAQDLGRASAAWFTQAVDELDRPLSRFAASLLTRGGRLLRDHEP</sequence>
<dbReference type="PANTHER" id="PTHR43476:SF4">
    <property type="entry name" value="BLR0106 PROTEIN"/>
    <property type="match status" value="1"/>
</dbReference>
<dbReference type="EMBL" id="BSSD01000001">
    <property type="protein sequence ID" value="GLW89540.1"/>
    <property type="molecule type" value="Genomic_DNA"/>
</dbReference>
<dbReference type="Gene3D" id="3.50.50.60">
    <property type="entry name" value="FAD/NAD(P)-binding domain"/>
    <property type="match status" value="2"/>
</dbReference>
<feature type="domain" description="FAD-binding" evidence="3">
    <location>
        <begin position="3"/>
        <end position="38"/>
    </location>
</feature>
<dbReference type="RefSeq" id="WP_285606889.1">
    <property type="nucleotide sequence ID" value="NZ_BSSD01000001.1"/>
</dbReference>
<reference evidence="4" key="1">
    <citation type="submission" date="2023-02" db="EMBL/GenBank/DDBJ databases">
        <title>Actinokineospora globicatena NBRC 15670.</title>
        <authorList>
            <person name="Ichikawa N."/>
            <person name="Sato H."/>
            <person name="Tonouchi N."/>
        </authorList>
    </citation>
    <scope>NUCLEOTIDE SEQUENCE</scope>
    <source>
        <strain evidence="4">NBRC 15670</strain>
    </source>
</reference>
<dbReference type="Proteomes" id="UP001165042">
    <property type="component" value="Unassembled WGS sequence"/>
</dbReference>
<gene>
    <name evidence="4" type="ORF">Aglo03_03560</name>
</gene>
<dbReference type="Pfam" id="PF01494">
    <property type="entry name" value="FAD_binding_3"/>
    <property type="match status" value="2"/>
</dbReference>
<evidence type="ECO:0000313" key="5">
    <source>
        <dbReference type="Proteomes" id="UP001165042"/>
    </source>
</evidence>
<feature type="domain" description="FAD-binding" evidence="3">
    <location>
        <begin position="229"/>
        <end position="279"/>
    </location>
</feature>
<dbReference type="AlphaFoldDB" id="A0A9W6V4S6"/>